<name>A0A4P7BDX2_9BURK</name>
<proteinExistence type="predicted"/>
<reference evidence="1" key="1">
    <citation type="journal article" date="2014" name="Int. J. Syst. Evol. Microbiol.">
        <title>Complete genome sequence of Corynebacterium casei LMG S-19264T (=DSM 44701T), isolated from a smear-ripened cheese.</title>
        <authorList>
            <consortium name="US DOE Joint Genome Institute (JGI-PGF)"/>
            <person name="Walter F."/>
            <person name="Albersmeier A."/>
            <person name="Kalinowski J."/>
            <person name="Ruckert C."/>
        </authorList>
    </citation>
    <scope>NUCLEOTIDE SEQUENCE</scope>
    <source>
        <strain evidence="1">KCTC 12344</strain>
    </source>
</reference>
<gene>
    <name evidence="2" type="ORF">E1742_09845</name>
    <name evidence="1" type="ORF">GCM10007388_07210</name>
</gene>
<protein>
    <submittedName>
        <fullName evidence="2">Peptidoglycan-binding domain-containing protein</fullName>
    </submittedName>
</protein>
<evidence type="ECO:0000313" key="3">
    <source>
        <dbReference type="Proteomes" id="UP000294359"/>
    </source>
</evidence>
<keyword evidence="3" id="KW-1185">Reference proteome</keyword>
<dbReference type="Proteomes" id="UP000619512">
    <property type="component" value="Unassembled WGS sequence"/>
</dbReference>
<evidence type="ECO:0000313" key="4">
    <source>
        <dbReference type="Proteomes" id="UP000619512"/>
    </source>
</evidence>
<accession>A0A4P7BDX2</accession>
<dbReference type="OrthoDB" id="192249at2"/>
<reference evidence="2 3" key="2">
    <citation type="submission" date="2019-03" db="EMBL/GenBank/DDBJ databases">
        <title>Draft Genome Sequences of Six Type Strains of the Genus Massilia.</title>
        <authorList>
            <person name="Miess H."/>
            <person name="Frediansyhah A."/>
            <person name="Gross H."/>
        </authorList>
    </citation>
    <scope>NUCLEOTIDE SEQUENCE [LARGE SCALE GENOMIC DNA]</scope>
    <source>
        <strain evidence="2 3">DSM 17505</strain>
    </source>
</reference>
<evidence type="ECO:0000313" key="2">
    <source>
        <dbReference type="EMBL" id="QBQ36430.1"/>
    </source>
</evidence>
<dbReference type="AlphaFoldDB" id="A0A4P7BDX2"/>
<dbReference type="Proteomes" id="UP000294359">
    <property type="component" value="Chromosome"/>
</dbReference>
<dbReference type="EMBL" id="BMWW01000001">
    <property type="protein sequence ID" value="GGY76996.1"/>
    <property type="molecule type" value="Genomic_DNA"/>
</dbReference>
<dbReference type="EMBL" id="CP038026">
    <property type="protein sequence ID" value="QBQ36430.1"/>
    <property type="molecule type" value="Genomic_DNA"/>
</dbReference>
<evidence type="ECO:0000313" key="1">
    <source>
        <dbReference type="EMBL" id="GGY76996.1"/>
    </source>
</evidence>
<organism evidence="1 4">
    <name type="scientific">Pseudoduganella plicata</name>
    <dbReference type="NCBI Taxonomy" id="321984"/>
    <lineage>
        <taxon>Bacteria</taxon>
        <taxon>Pseudomonadati</taxon>
        <taxon>Pseudomonadota</taxon>
        <taxon>Betaproteobacteria</taxon>
        <taxon>Burkholderiales</taxon>
        <taxon>Oxalobacteraceae</taxon>
        <taxon>Telluria group</taxon>
        <taxon>Pseudoduganella</taxon>
    </lineage>
</organism>
<reference evidence="1" key="3">
    <citation type="submission" date="2022-12" db="EMBL/GenBank/DDBJ databases">
        <authorList>
            <person name="Sun Q."/>
            <person name="Kim S."/>
        </authorList>
    </citation>
    <scope>NUCLEOTIDE SEQUENCE</scope>
    <source>
        <strain evidence="1">KCTC 12344</strain>
    </source>
</reference>
<sequence length="208" mass="22038">MNTTAPLTPTTNTTPATVSVAPELSGPVWCGRFPGSRETSTLKPDFRDNCNAFIAAIEAAGGVKTIAATYRPPERAYLMHWAHRIVKNGFDPAMVPPMAGVNIKWDHPTLAASVNAARQMSAGFGIGGLAANTPPALNTLHTRGEAIDMSITWTGTLNIANKDGSITEINTMPRTGMNLQLKAVGLTYGVKKFVGGNADKPHWSTTGH</sequence>